<accession>A0AAV6TKG4</accession>
<sequence length="89" mass="9900">MKRRAAAHQVPDKLMLELFLQHLPSHVQTVLAEVTPLTLDKAAEIPDRVMEVSPVAVSACSTSTSQNSIEGLLLEELKKLNSKFEEFSR</sequence>
<proteinExistence type="predicted"/>
<comment type="caution">
    <text evidence="1">The sequence shown here is derived from an EMBL/GenBank/DDBJ whole genome shotgun (WGS) entry which is preliminary data.</text>
</comment>
<feature type="non-terminal residue" evidence="1">
    <location>
        <position position="89"/>
    </location>
</feature>
<evidence type="ECO:0000313" key="1">
    <source>
        <dbReference type="EMBL" id="KAG8172299.1"/>
    </source>
</evidence>
<gene>
    <name evidence="1" type="ORF">JTE90_018645</name>
</gene>
<dbReference type="Proteomes" id="UP000827092">
    <property type="component" value="Unassembled WGS sequence"/>
</dbReference>
<protein>
    <submittedName>
        <fullName evidence="1">Uncharacterized protein</fullName>
    </submittedName>
</protein>
<evidence type="ECO:0000313" key="2">
    <source>
        <dbReference type="Proteomes" id="UP000827092"/>
    </source>
</evidence>
<reference evidence="1 2" key="1">
    <citation type="journal article" date="2022" name="Nat. Ecol. Evol.">
        <title>A masculinizing supergene underlies an exaggerated male reproductive morph in a spider.</title>
        <authorList>
            <person name="Hendrickx F."/>
            <person name="De Corte Z."/>
            <person name="Sonet G."/>
            <person name="Van Belleghem S.M."/>
            <person name="Kostlbacher S."/>
            <person name="Vangestel C."/>
        </authorList>
    </citation>
    <scope>NUCLEOTIDE SEQUENCE [LARGE SCALE GENOMIC DNA]</scope>
    <source>
        <strain evidence="1">W744_W776</strain>
    </source>
</reference>
<dbReference type="AlphaFoldDB" id="A0AAV6TKG4"/>
<dbReference type="EMBL" id="JAFNEN010002842">
    <property type="protein sequence ID" value="KAG8172299.1"/>
    <property type="molecule type" value="Genomic_DNA"/>
</dbReference>
<keyword evidence="2" id="KW-1185">Reference proteome</keyword>
<organism evidence="1 2">
    <name type="scientific">Oedothorax gibbosus</name>
    <dbReference type="NCBI Taxonomy" id="931172"/>
    <lineage>
        <taxon>Eukaryota</taxon>
        <taxon>Metazoa</taxon>
        <taxon>Ecdysozoa</taxon>
        <taxon>Arthropoda</taxon>
        <taxon>Chelicerata</taxon>
        <taxon>Arachnida</taxon>
        <taxon>Araneae</taxon>
        <taxon>Araneomorphae</taxon>
        <taxon>Entelegynae</taxon>
        <taxon>Araneoidea</taxon>
        <taxon>Linyphiidae</taxon>
        <taxon>Erigoninae</taxon>
        <taxon>Oedothorax</taxon>
    </lineage>
</organism>
<name>A0AAV6TKG4_9ARAC</name>